<organism evidence="4 5">
    <name type="scientific">Talaromyces pinophilus</name>
    <name type="common">Penicillium pinophilum</name>
    <dbReference type="NCBI Taxonomy" id="128442"/>
    <lineage>
        <taxon>Eukaryota</taxon>
        <taxon>Fungi</taxon>
        <taxon>Dikarya</taxon>
        <taxon>Ascomycota</taxon>
        <taxon>Pezizomycotina</taxon>
        <taxon>Eurotiomycetes</taxon>
        <taxon>Eurotiomycetidae</taxon>
        <taxon>Eurotiales</taxon>
        <taxon>Trichocomaceae</taxon>
        <taxon>Talaromyces</taxon>
        <taxon>Talaromyces sect. Talaromyces</taxon>
    </lineage>
</organism>
<dbReference type="SUPFAM" id="SSF75304">
    <property type="entry name" value="Amidase signature (AS) enzymes"/>
    <property type="match status" value="1"/>
</dbReference>
<dbReference type="Pfam" id="PF01425">
    <property type="entry name" value="Amidase"/>
    <property type="match status" value="1"/>
</dbReference>
<accession>A0A6V8H107</accession>
<sequence>MDTDLPFVVSSVQELDNPSRYVNEKLYHISGKLDEENEERRTNIKYVIRDGVRFYDLRGNESSPNLDRDGFCYKILPHTLEYAGGEQAFQKYIVDSIAYIKANLGAEKVICYDYFFRRTKNAFIQTRKVQGSGTLLDPGTGVNQPHVDLTENSGPVRIRRHLFAEELGVFLDDGWRIRIINAWAPVNNPVESSPLAFCDFKSIQAKDLYPCDRVTEDFVGETYHLQYDPAQRWYWLSNQTPYEMSLFVSFDSKPGGPFVPHVAFPLASSDDAQPRESIEMRLIATVHELQAKVDNGELSYVDILDAYIHQINKHNARLRAVIQIAPRDVLLKRVEELEKERQGGHTRGPLHGIPVLVKDNIDTHPDSALGTTGGSFALLHAKPRANAVLIRNGAIILGKTNLSEFAYFKGALPCGWSAVGGQTQNPYVERGVDPNDTNGGHTNPGGSSSGSAVAVAAGFAPITVGTDTCGSLTMPANRAAVFTMKPTIGLLSQKGIMPGCDFCDSAGPMAKSALDIAHCLAAMMDDSIEMKDKFIAAATTDDWPSLRIGALEPEKWKVSASFVADPEGSFLKQRDEEIATAYKTIQDCGAKVVYSIDFIQPSDMDPQRGDVIDDLVTGNFEDQLNRYLSEMEQTPVQSLKEIIDFNNRYPLLELPPGYESQDWLIGSCGAQKWSKEETDRAIKICQEFSRERGIDIALEKYGIDIILCPADSGIDSLIAASGYPACTLPLSYHQGTGRPFGLTAIASAGQEETLLKLMCSWESTFPRKAPRL</sequence>
<dbReference type="PANTHER" id="PTHR42678:SF34">
    <property type="entry name" value="OS04G0183300 PROTEIN"/>
    <property type="match status" value="1"/>
</dbReference>
<evidence type="ECO:0000256" key="2">
    <source>
        <dbReference type="SAM" id="MobiDB-lite"/>
    </source>
</evidence>
<dbReference type="NCBIfam" id="NF041278">
    <property type="entry name" value="CmcJ_NvfI_EfuI"/>
    <property type="match status" value="1"/>
</dbReference>
<evidence type="ECO:0000313" key="4">
    <source>
        <dbReference type="EMBL" id="GAM34992.1"/>
    </source>
</evidence>
<dbReference type="AlphaFoldDB" id="A0A6V8H107"/>
<reference evidence="5" key="1">
    <citation type="journal article" date="2015" name="Genome Announc.">
        <title>Draft genome sequence of Talaromyces cellulolyticus strain Y-94, a source of lignocellulosic biomass-degrading enzymes.</title>
        <authorList>
            <person name="Fujii T."/>
            <person name="Koike H."/>
            <person name="Sawayama S."/>
            <person name="Yano S."/>
            <person name="Inoue H."/>
        </authorList>
    </citation>
    <scope>NUCLEOTIDE SEQUENCE [LARGE SCALE GENOMIC DNA]</scope>
    <source>
        <strain evidence="5">Y-94</strain>
    </source>
</reference>
<keyword evidence="5" id="KW-1185">Reference proteome</keyword>
<dbReference type="EMBL" id="DF933811">
    <property type="protein sequence ID" value="GAM34992.1"/>
    <property type="molecule type" value="Genomic_DNA"/>
</dbReference>
<dbReference type="InterPro" id="IPR036928">
    <property type="entry name" value="AS_sf"/>
</dbReference>
<name>A0A6V8H107_TALPI</name>
<feature type="domain" description="Amidase" evidence="3">
    <location>
        <begin position="302"/>
        <end position="532"/>
    </location>
</feature>
<gene>
    <name evidence="4" type="ORF">TCE0_015f02937</name>
</gene>
<evidence type="ECO:0000256" key="1">
    <source>
        <dbReference type="ARBA" id="ARBA00023604"/>
    </source>
</evidence>
<comment type="caution">
    <text evidence="4">The sequence shown here is derived from an EMBL/GenBank/DDBJ whole genome shotgun (WGS) entry which is preliminary data.</text>
</comment>
<feature type="region of interest" description="Disordered" evidence="2">
    <location>
        <begin position="429"/>
        <end position="449"/>
    </location>
</feature>
<comment type="similarity">
    <text evidence="1">Belongs to the asaB hydroxylase/desaturase family.</text>
</comment>
<dbReference type="Gene3D" id="3.90.1300.10">
    <property type="entry name" value="Amidase signature (AS) domain"/>
    <property type="match status" value="1"/>
</dbReference>
<evidence type="ECO:0000313" key="5">
    <source>
        <dbReference type="Proteomes" id="UP000053095"/>
    </source>
</evidence>
<dbReference type="GO" id="GO:0016491">
    <property type="term" value="F:oxidoreductase activity"/>
    <property type="evidence" value="ECO:0007669"/>
    <property type="project" value="InterPro"/>
</dbReference>
<dbReference type="Proteomes" id="UP000053095">
    <property type="component" value="Unassembled WGS sequence"/>
</dbReference>
<dbReference type="InterPro" id="IPR023631">
    <property type="entry name" value="Amidase_dom"/>
</dbReference>
<dbReference type="InterPro" id="IPR044053">
    <property type="entry name" value="AsaB-like"/>
</dbReference>
<proteinExistence type="inferred from homology"/>
<evidence type="ECO:0000259" key="3">
    <source>
        <dbReference type="Pfam" id="PF01425"/>
    </source>
</evidence>
<protein>
    <recommendedName>
        <fullName evidence="3">Amidase domain-containing protein</fullName>
    </recommendedName>
</protein>
<dbReference type="PANTHER" id="PTHR42678">
    <property type="entry name" value="AMIDASE"/>
    <property type="match status" value="1"/>
</dbReference>